<dbReference type="Proteomes" id="UP001152798">
    <property type="component" value="Chromosome 7"/>
</dbReference>
<feature type="transmembrane region" description="Helical" evidence="2">
    <location>
        <begin position="45"/>
        <end position="62"/>
    </location>
</feature>
<reference evidence="3" key="1">
    <citation type="submission" date="2022-01" db="EMBL/GenBank/DDBJ databases">
        <authorList>
            <person name="King R."/>
        </authorList>
    </citation>
    <scope>NUCLEOTIDE SEQUENCE</scope>
</reference>
<sequence>MKNRFIRVLHQQFNTGSSAGMLLFWLGALSSTIWKNSVLVREVHFWLYTVILEFAELLSFLLKNSFSILVIYIMVRIATNALVNHWRMWENMHRLEELFQELEKELNNAEKKLNVDSSEPRNQVPTANG</sequence>
<keyword evidence="4" id="KW-1185">Reference proteome</keyword>
<keyword evidence="1" id="KW-0175">Coiled coil</keyword>
<gene>
    <name evidence="3" type="ORF">NEZAVI_LOCUS15647</name>
</gene>
<evidence type="ECO:0000313" key="4">
    <source>
        <dbReference type="Proteomes" id="UP001152798"/>
    </source>
</evidence>
<evidence type="ECO:0000256" key="1">
    <source>
        <dbReference type="SAM" id="Coils"/>
    </source>
</evidence>
<dbReference type="AlphaFoldDB" id="A0A9P0HTL3"/>
<keyword evidence="2" id="KW-0472">Membrane</keyword>
<feature type="transmembrane region" description="Helical" evidence="2">
    <location>
        <begin position="12"/>
        <end position="33"/>
    </location>
</feature>
<name>A0A9P0HTL3_NEZVI</name>
<accession>A0A9P0HTL3</accession>
<proteinExistence type="predicted"/>
<dbReference type="EMBL" id="OV725083">
    <property type="protein sequence ID" value="CAH1408047.1"/>
    <property type="molecule type" value="Genomic_DNA"/>
</dbReference>
<keyword evidence="2" id="KW-1133">Transmembrane helix</keyword>
<organism evidence="3 4">
    <name type="scientific">Nezara viridula</name>
    <name type="common">Southern green stink bug</name>
    <name type="synonym">Cimex viridulus</name>
    <dbReference type="NCBI Taxonomy" id="85310"/>
    <lineage>
        <taxon>Eukaryota</taxon>
        <taxon>Metazoa</taxon>
        <taxon>Ecdysozoa</taxon>
        <taxon>Arthropoda</taxon>
        <taxon>Hexapoda</taxon>
        <taxon>Insecta</taxon>
        <taxon>Pterygota</taxon>
        <taxon>Neoptera</taxon>
        <taxon>Paraneoptera</taxon>
        <taxon>Hemiptera</taxon>
        <taxon>Heteroptera</taxon>
        <taxon>Panheteroptera</taxon>
        <taxon>Pentatomomorpha</taxon>
        <taxon>Pentatomoidea</taxon>
        <taxon>Pentatomidae</taxon>
        <taxon>Pentatominae</taxon>
        <taxon>Nezara</taxon>
    </lineage>
</organism>
<feature type="coiled-coil region" evidence="1">
    <location>
        <begin position="92"/>
        <end position="119"/>
    </location>
</feature>
<keyword evidence="2" id="KW-0812">Transmembrane</keyword>
<evidence type="ECO:0000256" key="2">
    <source>
        <dbReference type="SAM" id="Phobius"/>
    </source>
</evidence>
<evidence type="ECO:0000313" key="3">
    <source>
        <dbReference type="EMBL" id="CAH1408047.1"/>
    </source>
</evidence>
<protein>
    <submittedName>
        <fullName evidence="3">Uncharacterized protein</fullName>
    </submittedName>
</protein>